<gene>
    <name evidence="2" type="ORF">SAMN02745724_01277</name>
</gene>
<dbReference type="Proteomes" id="UP000198862">
    <property type="component" value="Unassembled WGS sequence"/>
</dbReference>
<organism evidence="2 3">
    <name type="scientific">Pseudoalteromonas denitrificans DSM 6059</name>
    <dbReference type="NCBI Taxonomy" id="1123010"/>
    <lineage>
        <taxon>Bacteria</taxon>
        <taxon>Pseudomonadati</taxon>
        <taxon>Pseudomonadota</taxon>
        <taxon>Gammaproteobacteria</taxon>
        <taxon>Alteromonadales</taxon>
        <taxon>Pseudoalteromonadaceae</taxon>
        <taxon>Pseudoalteromonas</taxon>
    </lineage>
</organism>
<dbReference type="PROSITE" id="PS51257">
    <property type="entry name" value="PROKAR_LIPOPROTEIN"/>
    <property type="match status" value="1"/>
</dbReference>
<dbReference type="OrthoDB" id="5296088at2"/>
<dbReference type="STRING" id="1123010.SAMN02745724_01277"/>
<dbReference type="EMBL" id="FOLO01000006">
    <property type="protein sequence ID" value="SFC25508.1"/>
    <property type="molecule type" value="Genomic_DNA"/>
</dbReference>
<accession>A0A1I1HU86</accession>
<dbReference type="RefSeq" id="WP_091981816.1">
    <property type="nucleotide sequence ID" value="NZ_FOLO01000006.1"/>
</dbReference>
<evidence type="ECO:0000313" key="3">
    <source>
        <dbReference type="Proteomes" id="UP000198862"/>
    </source>
</evidence>
<name>A0A1I1HU86_9GAMM</name>
<dbReference type="Pfam" id="PF17680">
    <property type="entry name" value="FlgO"/>
    <property type="match status" value="1"/>
</dbReference>
<dbReference type="InterPro" id="IPR041215">
    <property type="entry name" value="FlgO_dom"/>
</dbReference>
<evidence type="ECO:0000259" key="1">
    <source>
        <dbReference type="Pfam" id="PF17680"/>
    </source>
</evidence>
<dbReference type="AlphaFoldDB" id="A0A1I1HU86"/>
<reference evidence="2 3" key="1">
    <citation type="submission" date="2016-10" db="EMBL/GenBank/DDBJ databases">
        <authorList>
            <person name="de Groot N.N."/>
        </authorList>
    </citation>
    <scope>NUCLEOTIDE SEQUENCE [LARGE SCALE GENOMIC DNA]</scope>
    <source>
        <strain evidence="2 3">DSM 6059</strain>
    </source>
</reference>
<sequence length="206" mass="23019">MKRYCFSGFLIFIILGCSSMQYHDEHYASRFSQYGYGYKPNSLENTEIKETSSSYKLLKKYADRIAFELASQVDISTISGVSVTSYVDLDDNLNNTHAFGNKLAEILIISLHQAGFKLLEPNLNTHIKTTEYGSFIFKRQSHSISANTFVVSGIINYSKSGININSRLMKMSNANILAANSLSMPYFVMKSAFPTVAGNDLIIKGQ</sequence>
<proteinExistence type="predicted"/>
<protein>
    <recommendedName>
        <fullName evidence="1">FlgO domain-containing protein</fullName>
    </recommendedName>
</protein>
<evidence type="ECO:0000313" key="2">
    <source>
        <dbReference type="EMBL" id="SFC25508.1"/>
    </source>
</evidence>
<keyword evidence="3" id="KW-1185">Reference proteome</keyword>
<feature type="domain" description="FlgO" evidence="1">
    <location>
        <begin position="64"/>
        <end position="188"/>
    </location>
</feature>